<evidence type="ECO:0000313" key="4">
    <source>
        <dbReference type="Proteomes" id="UP000530564"/>
    </source>
</evidence>
<evidence type="ECO:0000256" key="1">
    <source>
        <dbReference type="SAM" id="Coils"/>
    </source>
</evidence>
<keyword evidence="2" id="KW-0812">Transmembrane</keyword>
<name>A0A839ZTP6_9CAUL</name>
<dbReference type="Proteomes" id="UP000530564">
    <property type="component" value="Unassembled WGS sequence"/>
</dbReference>
<sequence length="107" mass="11521">MSLLTRKIRGFRLVDVVALGVLVAVILSVYLAKTMAGRERAEIASVEKQIDAEKARIRLLQAEVAHLEQPSRIEALSTAHLGMGPVGAKHETTIDKLGEVALGKPTP</sequence>
<reference evidence="3 4" key="1">
    <citation type="submission" date="2020-08" db="EMBL/GenBank/DDBJ databases">
        <title>Genomic Encyclopedia of Type Strains, Phase IV (KMG-IV): sequencing the most valuable type-strain genomes for metagenomic binning, comparative biology and taxonomic classification.</title>
        <authorList>
            <person name="Goeker M."/>
        </authorList>
    </citation>
    <scope>NUCLEOTIDE SEQUENCE [LARGE SCALE GENOMIC DNA]</scope>
    <source>
        <strain evidence="3 4">DSM 21793</strain>
    </source>
</reference>
<organism evidence="3 4">
    <name type="scientific">Phenylobacterium haematophilum</name>
    <dbReference type="NCBI Taxonomy" id="98513"/>
    <lineage>
        <taxon>Bacteria</taxon>
        <taxon>Pseudomonadati</taxon>
        <taxon>Pseudomonadota</taxon>
        <taxon>Alphaproteobacteria</taxon>
        <taxon>Caulobacterales</taxon>
        <taxon>Caulobacteraceae</taxon>
        <taxon>Phenylobacterium</taxon>
    </lineage>
</organism>
<protein>
    <submittedName>
        <fullName evidence="3">Cell division protein FtsL</fullName>
    </submittedName>
</protein>
<comment type="caution">
    <text evidence="3">The sequence shown here is derived from an EMBL/GenBank/DDBJ whole genome shotgun (WGS) entry which is preliminary data.</text>
</comment>
<accession>A0A839ZTP6</accession>
<proteinExistence type="predicted"/>
<keyword evidence="4" id="KW-1185">Reference proteome</keyword>
<keyword evidence="3" id="KW-0131">Cell cycle</keyword>
<keyword evidence="2" id="KW-0472">Membrane</keyword>
<evidence type="ECO:0000256" key="2">
    <source>
        <dbReference type="SAM" id="Phobius"/>
    </source>
</evidence>
<feature type="coiled-coil region" evidence="1">
    <location>
        <begin position="36"/>
        <end position="63"/>
    </location>
</feature>
<keyword evidence="1" id="KW-0175">Coiled coil</keyword>
<evidence type="ECO:0000313" key="3">
    <source>
        <dbReference type="EMBL" id="MBB3889378.1"/>
    </source>
</evidence>
<dbReference type="GO" id="GO:0051301">
    <property type="term" value="P:cell division"/>
    <property type="evidence" value="ECO:0007669"/>
    <property type="project" value="UniProtKB-KW"/>
</dbReference>
<keyword evidence="3" id="KW-0132">Cell division</keyword>
<keyword evidence="2" id="KW-1133">Transmembrane helix</keyword>
<dbReference type="EMBL" id="JACIDK010000001">
    <property type="protein sequence ID" value="MBB3889378.1"/>
    <property type="molecule type" value="Genomic_DNA"/>
</dbReference>
<dbReference type="AlphaFoldDB" id="A0A839ZTP6"/>
<feature type="transmembrane region" description="Helical" evidence="2">
    <location>
        <begin position="12"/>
        <end position="32"/>
    </location>
</feature>
<dbReference type="RefSeq" id="WP_183769394.1">
    <property type="nucleotide sequence ID" value="NZ_JACIDK010000001.1"/>
</dbReference>
<gene>
    <name evidence="3" type="ORF">GGQ61_000075</name>
</gene>